<name>Q0TVY8_PHANO</name>
<dbReference type="EMBL" id="CH445369">
    <property type="protein sequence ID" value="EAT76297.1"/>
    <property type="molecule type" value="Genomic_DNA"/>
</dbReference>
<evidence type="ECO:0000313" key="3">
    <source>
        <dbReference type="Proteomes" id="UP000001055"/>
    </source>
</evidence>
<protein>
    <recommendedName>
        <fullName evidence="4">Secreted protein</fullName>
    </recommendedName>
</protein>
<reference evidence="3" key="1">
    <citation type="journal article" date="2007" name="Plant Cell">
        <title>Dothideomycete-plant interactions illuminated by genome sequencing and EST analysis of the wheat pathogen Stagonospora nodorum.</title>
        <authorList>
            <person name="Hane J.K."/>
            <person name="Lowe R.G."/>
            <person name="Solomon P.S."/>
            <person name="Tan K.C."/>
            <person name="Schoch C.L."/>
            <person name="Spatafora J.W."/>
            <person name="Crous P.W."/>
            <person name="Kodira C."/>
            <person name="Birren B.W."/>
            <person name="Galagan J.E."/>
            <person name="Torriani S.F."/>
            <person name="McDonald B.A."/>
            <person name="Oliver R.P."/>
        </authorList>
    </citation>
    <scope>NUCLEOTIDE SEQUENCE [LARGE SCALE GENOMIC DNA]</scope>
    <source>
        <strain evidence="3">SN15 / ATCC MYA-4574 / FGSC 10173</strain>
    </source>
</reference>
<sequence length="126" mass="14178">MALHMSVMACIPVCIWELLSATLACGADVCQSPRQLPRFDMHCIPRPLYQTQATDVPFAPPASRSSWHRFLFRFPELVFAPAQGLRTYMARPIEMHATIRKQFISSVWPGSHRCSSAGTGSKDRRS</sequence>
<keyword evidence="1" id="KW-0732">Signal</keyword>
<evidence type="ECO:0000256" key="1">
    <source>
        <dbReference type="SAM" id="SignalP"/>
    </source>
</evidence>
<dbReference type="GeneID" id="5983364"/>
<dbReference type="Proteomes" id="UP000001055">
    <property type="component" value="Unassembled WGS sequence"/>
</dbReference>
<feature type="signal peptide" evidence="1">
    <location>
        <begin position="1"/>
        <end position="26"/>
    </location>
</feature>
<dbReference type="InParanoid" id="Q0TVY8"/>
<feature type="chain" id="PRO_5004177187" description="Secreted protein" evidence="1">
    <location>
        <begin position="27"/>
        <end position="126"/>
    </location>
</feature>
<dbReference type="KEGG" id="pno:SNOG_16311"/>
<accession>Q0TVY8</accession>
<dbReference type="RefSeq" id="XP_001806433.1">
    <property type="nucleotide sequence ID" value="XM_001806381.1"/>
</dbReference>
<gene>
    <name evidence="2" type="ORF">SNOG_16311</name>
</gene>
<proteinExistence type="predicted"/>
<organism evidence="2 3">
    <name type="scientific">Phaeosphaeria nodorum (strain SN15 / ATCC MYA-4574 / FGSC 10173)</name>
    <name type="common">Glume blotch fungus</name>
    <name type="synonym">Parastagonospora nodorum</name>
    <dbReference type="NCBI Taxonomy" id="321614"/>
    <lineage>
        <taxon>Eukaryota</taxon>
        <taxon>Fungi</taxon>
        <taxon>Dikarya</taxon>
        <taxon>Ascomycota</taxon>
        <taxon>Pezizomycotina</taxon>
        <taxon>Dothideomycetes</taxon>
        <taxon>Pleosporomycetidae</taxon>
        <taxon>Pleosporales</taxon>
        <taxon>Pleosporineae</taxon>
        <taxon>Phaeosphaeriaceae</taxon>
        <taxon>Parastagonospora</taxon>
    </lineage>
</organism>
<evidence type="ECO:0000313" key="2">
    <source>
        <dbReference type="EMBL" id="EAT76297.1"/>
    </source>
</evidence>
<evidence type="ECO:0008006" key="4">
    <source>
        <dbReference type="Google" id="ProtNLM"/>
    </source>
</evidence>
<dbReference type="AlphaFoldDB" id="Q0TVY8"/>